<dbReference type="PRINTS" id="PR00449">
    <property type="entry name" value="RASTRNSFRMNG"/>
</dbReference>
<dbReference type="GO" id="GO:0003924">
    <property type="term" value="F:GTPase activity"/>
    <property type="evidence" value="ECO:0007669"/>
    <property type="project" value="InterPro"/>
</dbReference>
<dbReference type="SMART" id="SM00175">
    <property type="entry name" value="RAB"/>
    <property type="match status" value="1"/>
</dbReference>
<evidence type="ECO:0000313" key="4">
    <source>
        <dbReference type="Proteomes" id="UP000268162"/>
    </source>
</evidence>
<dbReference type="CDD" id="cd00154">
    <property type="entry name" value="Rab"/>
    <property type="match status" value="1"/>
</dbReference>
<comment type="similarity">
    <text evidence="1">Belongs to the small GTPase superfamily. Rab family.</text>
</comment>
<dbReference type="FunFam" id="3.40.50.300:FF:001447">
    <property type="entry name" value="Ras-related protein Rab-1B"/>
    <property type="match status" value="1"/>
</dbReference>
<dbReference type="Pfam" id="PF00071">
    <property type="entry name" value="Ras"/>
    <property type="match status" value="1"/>
</dbReference>
<dbReference type="EMBL" id="ML002565">
    <property type="protein sequence ID" value="RKP36962.1"/>
    <property type="molecule type" value="Genomic_DNA"/>
</dbReference>
<dbReference type="Gene3D" id="3.40.50.300">
    <property type="entry name" value="P-loop containing nucleotide triphosphate hydrolases"/>
    <property type="match status" value="1"/>
</dbReference>
<dbReference type="Proteomes" id="UP000268162">
    <property type="component" value="Unassembled WGS sequence"/>
</dbReference>
<dbReference type="SMART" id="SM00173">
    <property type="entry name" value="RAS"/>
    <property type="match status" value="1"/>
</dbReference>
<dbReference type="NCBIfam" id="TIGR00231">
    <property type="entry name" value="small_GTP"/>
    <property type="match status" value="1"/>
</dbReference>
<evidence type="ECO:0000313" key="3">
    <source>
        <dbReference type="EMBL" id="RKP36962.1"/>
    </source>
</evidence>
<dbReference type="InterPro" id="IPR027417">
    <property type="entry name" value="P-loop_NTPase"/>
</dbReference>
<dbReference type="PROSITE" id="PS51421">
    <property type="entry name" value="RAS"/>
    <property type="match status" value="1"/>
</dbReference>
<dbReference type="InterPro" id="IPR050209">
    <property type="entry name" value="Rab_GTPases_membrane_traffic"/>
</dbReference>
<organism evidence="3 4">
    <name type="scientific">Dimargaris cristalligena</name>
    <dbReference type="NCBI Taxonomy" id="215637"/>
    <lineage>
        <taxon>Eukaryota</taxon>
        <taxon>Fungi</taxon>
        <taxon>Fungi incertae sedis</taxon>
        <taxon>Zoopagomycota</taxon>
        <taxon>Kickxellomycotina</taxon>
        <taxon>Dimargaritomycetes</taxon>
        <taxon>Dimargaritales</taxon>
        <taxon>Dimargaritaceae</taxon>
        <taxon>Dimargaris</taxon>
    </lineage>
</organism>
<dbReference type="SUPFAM" id="SSF52540">
    <property type="entry name" value="P-loop containing nucleoside triphosphate hydrolases"/>
    <property type="match status" value="1"/>
</dbReference>
<evidence type="ECO:0000256" key="2">
    <source>
        <dbReference type="SAM" id="MobiDB-lite"/>
    </source>
</evidence>
<accession>A0A4P9ZVT2</accession>
<protein>
    <submittedName>
        <fullName evidence="3">P-loop containing nucleoside triphosphate hydrolase protein</fullName>
    </submittedName>
</protein>
<gene>
    <name evidence="3" type="ORF">BJ085DRAFT_36564</name>
</gene>
<dbReference type="PROSITE" id="PS51419">
    <property type="entry name" value="RAB"/>
    <property type="match status" value="1"/>
</dbReference>
<keyword evidence="4" id="KW-1185">Reference proteome</keyword>
<evidence type="ECO:0000256" key="1">
    <source>
        <dbReference type="ARBA" id="ARBA00006270"/>
    </source>
</evidence>
<dbReference type="InterPro" id="IPR001806">
    <property type="entry name" value="Small_GTPase"/>
</dbReference>
<dbReference type="PROSITE" id="PS51420">
    <property type="entry name" value="RHO"/>
    <property type="match status" value="1"/>
</dbReference>
<name>A0A4P9ZVT2_9FUNG</name>
<dbReference type="AlphaFoldDB" id="A0A4P9ZVT2"/>
<dbReference type="InterPro" id="IPR005225">
    <property type="entry name" value="Small_GTP-bd"/>
</dbReference>
<dbReference type="SMART" id="SM00174">
    <property type="entry name" value="RHO"/>
    <property type="match status" value="1"/>
</dbReference>
<keyword evidence="3" id="KW-0378">Hydrolase</keyword>
<sequence length="284" mass="31593">MVSAFDYHYIFKLIIVGEMGTGKSALLRCFLEKEFVSPYELLSTLHPEFYWAVFPSSLCLTPIVFLDPSNITAHVIPQKQEKMNHTIGVEFGAKIVPIGKEMVKLQIWDTAGQERFRSVTRSYYRGTSGAILVYDITNRQSFAKLETWLQDIRKLTHAQTTTLLIGTKLDRSDDGLREVSKAEGQAFADAHGLLFEETSSKTGEHVETCFLKITSTIYQLAKSGDLNPNATESGVQRKGPLWFDQTPQLGGPSSFSYPGSNPAADTTTERGSLTGRSWTNSCNC</sequence>
<feature type="region of interest" description="Disordered" evidence="2">
    <location>
        <begin position="243"/>
        <end position="284"/>
    </location>
</feature>
<reference evidence="4" key="1">
    <citation type="journal article" date="2018" name="Nat. Microbiol.">
        <title>Leveraging single-cell genomics to expand the fungal tree of life.</title>
        <authorList>
            <person name="Ahrendt S.R."/>
            <person name="Quandt C.A."/>
            <person name="Ciobanu D."/>
            <person name="Clum A."/>
            <person name="Salamov A."/>
            <person name="Andreopoulos B."/>
            <person name="Cheng J.F."/>
            <person name="Woyke T."/>
            <person name="Pelin A."/>
            <person name="Henrissat B."/>
            <person name="Reynolds N.K."/>
            <person name="Benny G.L."/>
            <person name="Smith M.E."/>
            <person name="James T.Y."/>
            <person name="Grigoriev I.V."/>
        </authorList>
    </citation>
    <scope>NUCLEOTIDE SEQUENCE [LARGE SCALE GENOMIC DNA]</scope>
    <source>
        <strain evidence="4">RSA 468</strain>
    </source>
</reference>
<dbReference type="STRING" id="215637.A0A4P9ZVT2"/>
<feature type="compositionally biased region" description="Polar residues" evidence="2">
    <location>
        <begin position="245"/>
        <end position="284"/>
    </location>
</feature>
<dbReference type="PANTHER" id="PTHR47979">
    <property type="entry name" value="DRAB11-RELATED"/>
    <property type="match status" value="1"/>
</dbReference>
<proteinExistence type="inferred from homology"/>
<dbReference type="GO" id="GO:0005525">
    <property type="term" value="F:GTP binding"/>
    <property type="evidence" value="ECO:0007669"/>
    <property type="project" value="InterPro"/>
</dbReference>